<feature type="non-terminal residue" evidence="1">
    <location>
        <position position="232"/>
    </location>
</feature>
<dbReference type="Gene3D" id="1.25.40.20">
    <property type="entry name" value="Ankyrin repeat-containing domain"/>
    <property type="match status" value="1"/>
</dbReference>
<dbReference type="InterPro" id="IPR036770">
    <property type="entry name" value="Ankyrin_rpt-contain_sf"/>
</dbReference>
<organism evidence="1 2">
    <name type="scientific">Effrenium voratum</name>
    <dbReference type="NCBI Taxonomy" id="2562239"/>
    <lineage>
        <taxon>Eukaryota</taxon>
        <taxon>Sar</taxon>
        <taxon>Alveolata</taxon>
        <taxon>Dinophyceae</taxon>
        <taxon>Suessiales</taxon>
        <taxon>Symbiodiniaceae</taxon>
        <taxon>Effrenium</taxon>
    </lineage>
</organism>
<gene>
    <name evidence="1" type="ORF">EVOR1521_LOCUS19071</name>
</gene>
<dbReference type="Proteomes" id="UP001178507">
    <property type="component" value="Unassembled WGS sequence"/>
</dbReference>
<reference evidence="1" key="1">
    <citation type="submission" date="2023-08" db="EMBL/GenBank/DDBJ databases">
        <authorList>
            <person name="Chen Y."/>
            <person name="Shah S."/>
            <person name="Dougan E. K."/>
            <person name="Thang M."/>
            <person name="Chan C."/>
        </authorList>
    </citation>
    <scope>NUCLEOTIDE SEQUENCE</scope>
</reference>
<evidence type="ECO:0000313" key="2">
    <source>
        <dbReference type="Proteomes" id="UP001178507"/>
    </source>
</evidence>
<accession>A0AA36N139</accession>
<dbReference type="AlphaFoldDB" id="A0AA36N139"/>
<name>A0AA36N139_9DINO</name>
<protein>
    <submittedName>
        <fullName evidence="1">Uncharacterized protein</fullName>
    </submittedName>
</protein>
<dbReference type="EMBL" id="CAUJNA010002833">
    <property type="protein sequence ID" value="CAJ1394415.1"/>
    <property type="molecule type" value="Genomic_DNA"/>
</dbReference>
<evidence type="ECO:0000313" key="1">
    <source>
        <dbReference type="EMBL" id="CAJ1394415.1"/>
    </source>
</evidence>
<comment type="caution">
    <text evidence="1">The sequence shown here is derived from an EMBL/GenBank/DDBJ whole genome shotgun (WGS) entry which is preliminary data.</text>
</comment>
<proteinExistence type="predicted"/>
<keyword evidence="2" id="KW-1185">Reference proteome</keyword>
<sequence>RAAIEHGPEWMDWRFGAEEWGVMHLFAAVGATNLAQELLVSLTTEQQHQCVNLQDCRKNTPLHLVPYYMGCILVSGSGEPLFHGCYFPHRDFGSLCYKKMGFQKNSFIRIAIPDDDDKALQWRFEDSEWYWPYISRGKKAHKEEVPVDSSCWDLCESNSRTMPSFVYKDIDQKCHSEMVATLIDNQADVLRRNDRGRTPLMECLHRPVSRASHKAQAELCLEFMGMRQSDTP</sequence>
<feature type="non-terminal residue" evidence="1">
    <location>
        <position position="1"/>
    </location>
</feature>